<name>A0A8T2BPJ5_ARASU</name>
<dbReference type="PANTHER" id="PTHR18929">
    <property type="entry name" value="PROTEIN DISULFIDE ISOMERASE"/>
    <property type="match status" value="1"/>
</dbReference>
<keyword evidence="2" id="KW-0732">Signal</keyword>
<dbReference type="GO" id="GO:0003756">
    <property type="term" value="F:protein disulfide isomerase activity"/>
    <property type="evidence" value="ECO:0007669"/>
    <property type="project" value="TreeGrafter"/>
</dbReference>
<dbReference type="Pfam" id="PF13848">
    <property type="entry name" value="Thioredoxin_6"/>
    <property type="match status" value="1"/>
</dbReference>
<organism evidence="3 4">
    <name type="scientific">Arabidopsis suecica</name>
    <name type="common">Swedish thale-cress</name>
    <name type="synonym">Cardaminopsis suecica</name>
    <dbReference type="NCBI Taxonomy" id="45249"/>
    <lineage>
        <taxon>Eukaryota</taxon>
        <taxon>Viridiplantae</taxon>
        <taxon>Streptophyta</taxon>
        <taxon>Embryophyta</taxon>
        <taxon>Tracheophyta</taxon>
        <taxon>Spermatophyta</taxon>
        <taxon>Magnoliopsida</taxon>
        <taxon>eudicotyledons</taxon>
        <taxon>Gunneridae</taxon>
        <taxon>Pentapetalae</taxon>
        <taxon>rosids</taxon>
        <taxon>malvids</taxon>
        <taxon>Brassicales</taxon>
        <taxon>Brassicaceae</taxon>
        <taxon>Camelineae</taxon>
        <taxon>Arabidopsis</taxon>
    </lineage>
</organism>
<feature type="chain" id="PRO_5035837240" evidence="2">
    <location>
        <begin position="28"/>
        <end position="307"/>
    </location>
</feature>
<feature type="signal peptide" evidence="2">
    <location>
        <begin position="1"/>
        <end position="27"/>
    </location>
</feature>
<dbReference type="AlphaFoldDB" id="A0A8T2BPJ5"/>
<evidence type="ECO:0000313" key="4">
    <source>
        <dbReference type="Proteomes" id="UP000694251"/>
    </source>
</evidence>
<proteinExistence type="inferred from homology"/>
<dbReference type="PANTHER" id="PTHR18929:SF189">
    <property type="entry name" value="PROTEIN DISULFIDE ISOMERASE-LIKE 1-5-RELATED"/>
    <property type="match status" value="1"/>
</dbReference>
<comment type="caution">
    <text evidence="3">The sequence shown here is derived from an EMBL/GenBank/DDBJ whole genome shotgun (WGS) entry which is preliminary data.</text>
</comment>
<dbReference type="OrthoDB" id="427280at2759"/>
<protein>
    <submittedName>
        <fullName evidence="3">Thioredoxin-like superfamily</fullName>
    </submittedName>
</protein>
<dbReference type="GO" id="GO:0006457">
    <property type="term" value="P:protein folding"/>
    <property type="evidence" value="ECO:0007669"/>
    <property type="project" value="TreeGrafter"/>
</dbReference>
<dbReference type="EMBL" id="JAEFBJ010000007">
    <property type="protein sequence ID" value="KAG7588785.1"/>
    <property type="molecule type" value="Genomic_DNA"/>
</dbReference>
<keyword evidence="4" id="KW-1185">Reference proteome</keyword>
<evidence type="ECO:0000256" key="1">
    <source>
        <dbReference type="ARBA" id="ARBA00006347"/>
    </source>
</evidence>
<gene>
    <name evidence="3" type="ORF">ISN44_As07g011100</name>
</gene>
<sequence>MCRPSCGAPCGTLLQLLLFLVCHPSWNVRKTVYNSVTKIFLATSQLATTLLDEFSDFLSITGDQIVSSRTRFGPKCQCVSEGFDYHSVAGPSSSWIVRAIFYLHHPSIVGTRKRDVVWKRLQKCLKPRGYDVATYCLPIEKVFAREDIRFLNEYHTFVLSLFDKFEGSEHNEFVKPAKSDDEIHYTVYDGSYKMEKILEFLGSNKFPLITKLTETNTVWVYSSPVKLQVMLFSKADDFQKLAQALEDIARKFKSKVAAFDNNLNSKYLLESDPPPNNIEDFCSGLAHGVVSRYYKSEPVPDNARKRK</sequence>
<dbReference type="Proteomes" id="UP000694251">
    <property type="component" value="Chromosome 7"/>
</dbReference>
<dbReference type="GO" id="GO:0034976">
    <property type="term" value="P:response to endoplasmic reticulum stress"/>
    <property type="evidence" value="ECO:0007669"/>
    <property type="project" value="TreeGrafter"/>
</dbReference>
<reference evidence="3 4" key="1">
    <citation type="submission" date="2020-12" db="EMBL/GenBank/DDBJ databases">
        <title>Concerted genomic and epigenomic changes stabilize Arabidopsis allopolyploids.</title>
        <authorList>
            <person name="Chen Z."/>
        </authorList>
    </citation>
    <scope>NUCLEOTIDE SEQUENCE [LARGE SCALE GENOMIC DNA]</scope>
    <source>
        <strain evidence="3">As9502</strain>
        <tissue evidence="3">Leaf</tissue>
    </source>
</reference>
<evidence type="ECO:0000313" key="3">
    <source>
        <dbReference type="EMBL" id="KAG7588785.1"/>
    </source>
</evidence>
<dbReference type="GO" id="GO:0005783">
    <property type="term" value="C:endoplasmic reticulum"/>
    <property type="evidence" value="ECO:0007669"/>
    <property type="project" value="TreeGrafter"/>
</dbReference>
<accession>A0A8T2BPJ5</accession>
<comment type="similarity">
    <text evidence="1">Belongs to the protein disulfide isomerase family.</text>
</comment>
<evidence type="ECO:0000256" key="2">
    <source>
        <dbReference type="SAM" id="SignalP"/>
    </source>
</evidence>